<sequence length="240" mass="26883">MAKDHGVCLLGHYVSVLAYADDLLIMVKDKESLQAPLDTTGDLAGKIGLHFKGPKCATLHLDCRKKRTTLTRTFCIQEQPISAMREEDTYCHLGVPTGFIKTRNPEEAIKGINEDAEKIHSSLLAPWQKIDATKTFVYTRLDFILRGSPIHKTFREVDLLMKRLGKKWPGLPLQASNEVLFIPPSKGGAGIHFYTTLSHIYISLLILFQFVFKPAGIKSIFCFSSMGKISLQILKEFAMA</sequence>
<evidence type="ECO:0000256" key="1">
    <source>
        <dbReference type="SAM" id="Phobius"/>
    </source>
</evidence>
<keyword evidence="1" id="KW-0812">Transmembrane</keyword>
<name>A0ABY6K319_9ARAC</name>
<proteinExistence type="predicted"/>
<gene>
    <name evidence="2" type="ORF">LAZ67_1008427</name>
</gene>
<evidence type="ECO:0008006" key="4">
    <source>
        <dbReference type="Google" id="ProtNLM"/>
    </source>
</evidence>
<protein>
    <recommendedName>
        <fullName evidence="4">Reverse transcriptase domain-containing protein</fullName>
    </recommendedName>
</protein>
<accession>A0ABY6K319</accession>
<dbReference type="EMBL" id="CP092863">
    <property type="protein sequence ID" value="UYV62278.1"/>
    <property type="molecule type" value="Genomic_DNA"/>
</dbReference>
<keyword evidence="1" id="KW-1133">Transmembrane helix</keyword>
<feature type="transmembrane region" description="Helical" evidence="1">
    <location>
        <begin position="191"/>
        <end position="212"/>
    </location>
</feature>
<reference evidence="2 3" key="1">
    <citation type="submission" date="2022-01" db="EMBL/GenBank/DDBJ databases">
        <title>A chromosomal length assembly of Cordylochernes scorpioides.</title>
        <authorList>
            <person name="Zeh D."/>
            <person name="Zeh J."/>
        </authorList>
    </citation>
    <scope>NUCLEOTIDE SEQUENCE [LARGE SCALE GENOMIC DNA]</scope>
    <source>
        <strain evidence="2">IN4F17</strain>
        <tissue evidence="2">Whole Body</tissue>
    </source>
</reference>
<keyword evidence="1" id="KW-0472">Membrane</keyword>
<keyword evidence="3" id="KW-1185">Reference proteome</keyword>
<evidence type="ECO:0000313" key="2">
    <source>
        <dbReference type="EMBL" id="UYV62278.1"/>
    </source>
</evidence>
<evidence type="ECO:0000313" key="3">
    <source>
        <dbReference type="Proteomes" id="UP001235939"/>
    </source>
</evidence>
<organism evidence="2 3">
    <name type="scientific">Cordylochernes scorpioides</name>
    <dbReference type="NCBI Taxonomy" id="51811"/>
    <lineage>
        <taxon>Eukaryota</taxon>
        <taxon>Metazoa</taxon>
        <taxon>Ecdysozoa</taxon>
        <taxon>Arthropoda</taxon>
        <taxon>Chelicerata</taxon>
        <taxon>Arachnida</taxon>
        <taxon>Pseudoscorpiones</taxon>
        <taxon>Cheliferoidea</taxon>
        <taxon>Chernetidae</taxon>
        <taxon>Cordylochernes</taxon>
    </lineage>
</organism>
<dbReference type="Proteomes" id="UP001235939">
    <property type="component" value="Chromosome 01"/>
</dbReference>